<reference evidence="3 4" key="1">
    <citation type="journal article" date="2020" name="bioRxiv">
        <title>Sequence and annotation of 42 cannabis genomes reveals extensive copy number variation in cannabinoid synthesis and pathogen resistance genes.</title>
        <authorList>
            <person name="Mckernan K.J."/>
            <person name="Helbert Y."/>
            <person name="Kane L.T."/>
            <person name="Ebling H."/>
            <person name="Zhang L."/>
            <person name="Liu B."/>
            <person name="Eaton Z."/>
            <person name="Mclaughlin S."/>
            <person name="Kingan S."/>
            <person name="Baybayan P."/>
            <person name="Concepcion G."/>
            <person name="Jordan M."/>
            <person name="Riva A."/>
            <person name="Barbazuk W."/>
            <person name="Harkins T."/>
        </authorList>
    </citation>
    <scope>NUCLEOTIDE SEQUENCE [LARGE SCALE GENOMIC DNA]</scope>
    <source>
        <strain evidence="4">cv. Jamaican Lion 4</strain>
        <tissue evidence="3">Leaf</tissue>
    </source>
</reference>
<feature type="domain" description="VQ" evidence="2">
    <location>
        <begin position="81"/>
        <end position="105"/>
    </location>
</feature>
<feature type="compositionally biased region" description="Basic residues" evidence="1">
    <location>
        <begin position="69"/>
        <end position="78"/>
    </location>
</feature>
<dbReference type="Pfam" id="PF05678">
    <property type="entry name" value="VQ"/>
    <property type="match status" value="1"/>
</dbReference>
<feature type="region of interest" description="Disordered" evidence="1">
    <location>
        <begin position="26"/>
        <end position="85"/>
    </location>
</feature>
<dbReference type="PANTHER" id="PTHR33179:SF29">
    <property type="entry name" value="OS06G0666400 PROTEIN"/>
    <property type="match status" value="1"/>
</dbReference>
<dbReference type="AlphaFoldDB" id="A0A7J6EG56"/>
<dbReference type="PANTHER" id="PTHR33179">
    <property type="entry name" value="VQ MOTIF-CONTAINING PROTEIN"/>
    <property type="match status" value="1"/>
</dbReference>
<accession>A0A7J6EG56</accession>
<evidence type="ECO:0000313" key="3">
    <source>
        <dbReference type="EMBL" id="KAF4357372.1"/>
    </source>
</evidence>
<dbReference type="InterPro" id="IPR008889">
    <property type="entry name" value="VQ"/>
</dbReference>
<name>A0A7J6EG56_CANSA</name>
<evidence type="ECO:0000256" key="1">
    <source>
        <dbReference type="SAM" id="MobiDB-lite"/>
    </source>
</evidence>
<protein>
    <recommendedName>
        <fullName evidence="2">VQ domain-containing protein</fullName>
    </recommendedName>
</protein>
<proteinExistence type="predicted"/>
<evidence type="ECO:0000259" key="2">
    <source>
        <dbReference type="Pfam" id="PF05678"/>
    </source>
</evidence>
<dbReference type="Proteomes" id="UP000525078">
    <property type="component" value="Unassembled WGS sequence"/>
</dbReference>
<comment type="caution">
    <text evidence="3">The sequence shown here is derived from an EMBL/GenBank/DDBJ whole genome shotgun (WGS) entry which is preliminary data.</text>
</comment>
<organism evidence="3 4">
    <name type="scientific">Cannabis sativa</name>
    <name type="common">Hemp</name>
    <name type="synonym">Marijuana</name>
    <dbReference type="NCBI Taxonomy" id="3483"/>
    <lineage>
        <taxon>Eukaryota</taxon>
        <taxon>Viridiplantae</taxon>
        <taxon>Streptophyta</taxon>
        <taxon>Embryophyta</taxon>
        <taxon>Tracheophyta</taxon>
        <taxon>Spermatophyta</taxon>
        <taxon>Magnoliopsida</taxon>
        <taxon>eudicotyledons</taxon>
        <taxon>Gunneridae</taxon>
        <taxon>Pentapetalae</taxon>
        <taxon>rosids</taxon>
        <taxon>fabids</taxon>
        <taxon>Rosales</taxon>
        <taxon>Cannabaceae</taxon>
        <taxon>Cannabis</taxon>
    </lineage>
</organism>
<dbReference type="InterPro" id="IPR039609">
    <property type="entry name" value="VQ_15/22"/>
</dbReference>
<sequence>MSRETLSATSNDEWIQYYHQTLLDGEEPISHNNNHDVLSGVMSSESLGSPGSSSPTASQDPQVSTPSKPVRRRSRASKKTPTTLLNANANNFRALVQQFTGCPTPISFANQKGPLNLNFGLKNATPIIERPFQNYNYQNQSHHHQPSVPQNLIHLQPHKQDNNGIHSSMMVYALPYQIWYEKNYEEECLLYQADQKANQSQKKQCEITHLRQEHVENEQQLDQKGEKKRTHLMQYLVLVNTRVLQKQKYYLSV</sequence>
<gene>
    <name evidence="3" type="ORF">F8388_023551</name>
</gene>
<feature type="compositionally biased region" description="Low complexity" evidence="1">
    <location>
        <begin position="43"/>
        <end position="58"/>
    </location>
</feature>
<dbReference type="EMBL" id="JAATIP010000237">
    <property type="protein sequence ID" value="KAF4357372.1"/>
    <property type="molecule type" value="Genomic_DNA"/>
</dbReference>
<evidence type="ECO:0000313" key="4">
    <source>
        <dbReference type="Proteomes" id="UP000525078"/>
    </source>
</evidence>